<dbReference type="PANTHER" id="PTHR47959">
    <property type="entry name" value="ATP-DEPENDENT RNA HELICASE RHLE-RELATED"/>
    <property type="match status" value="1"/>
</dbReference>
<dbReference type="PROSITE" id="PS51192">
    <property type="entry name" value="HELICASE_ATP_BIND_1"/>
    <property type="match status" value="1"/>
</dbReference>
<dbReference type="InterPro" id="IPR027417">
    <property type="entry name" value="P-loop_NTPase"/>
</dbReference>
<comment type="caution">
    <text evidence="11">The sequence shown here is derived from an EMBL/GenBank/DDBJ whole genome shotgun (WGS) entry which is preliminary data.</text>
</comment>
<dbReference type="Gene3D" id="3.40.50.300">
    <property type="entry name" value="P-loop containing nucleotide triphosphate hydrolases"/>
    <property type="match status" value="2"/>
</dbReference>
<keyword evidence="1" id="KW-0547">Nucleotide-binding</keyword>
<dbReference type="SUPFAM" id="SSF52540">
    <property type="entry name" value="P-loop containing nucleoside triphosphate hydrolases"/>
    <property type="match status" value="1"/>
</dbReference>
<accession>A0A0G1IKE4</accession>
<dbReference type="Pfam" id="PF00270">
    <property type="entry name" value="DEAD"/>
    <property type="match status" value="1"/>
</dbReference>
<feature type="domain" description="DEAD-box RNA helicase Q" evidence="10">
    <location>
        <begin position="52"/>
        <end position="80"/>
    </location>
</feature>
<dbReference type="InterPro" id="IPR050079">
    <property type="entry name" value="DEAD_box_RNA_helicase"/>
</dbReference>
<keyword evidence="4" id="KW-0067">ATP-binding</keyword>
<evidence type="ECO:0000256" key="7">
    <source>
        <dbReference type="SAM" id="MobiDB-lite"/>
    </source>
</evidence>
<dbReference type="InterPro" id="IPR044742">
    <property type="entry name" value="DEAD/DEAH_RhlB"/>
</dbReference>
<dbReference type="PROSITE" id="PS51194">
    <property type="entry name" value="HELICASE_CTER"/>
    <property type="match status" value="1"/>
</dbReference>
<evidence type="ECO:0000256" key="4">
    <source>
        <dbReference type="ARBA" id="ARBA00022840"/>
    </source>
</evidence>
<evidence type="ECO:0000313" key="12">
    <source>
        <dbReference type="Proteomes" id="UP000034192"/>
    </source>
</evidence>
<dbReference type="SMART" id="SM00487">
    <property type="entry name" value="DEXDc"/>
    <property type="match status" value="1"/>
</dbReference>
<dbReference type="PROSITE" id="PS51195">
    <property type="entry name" value="Q_MOTIF"/>
    <property type="match status" value="1"/>
</dbReference>
<gene>
    <name evidence="11" type="ORF">UW21_C0027G0009</name>
</gene>
<dbReference type="GO" id="GO:0003724">
    <property type="term" value="F:RNA helicase activity"/>
    <property type="evidence" value="ECO:0007669"/>
    <property type="project" value="InterPro"/>
</dbReference>
<dbReference type="PANTHER" id="PTHR47959:SF13">
    <property type="entry name" value="ATP-DEPENDENT RNA HELICASE RHLE"/>
    <property type="match status" value="1"/>
</dbReference>
<evidence type="ECO:0000313" key="11">
    <source>
        <dbReference type="EMBL" id="KKT32307.1"/>
    </source>
</evidence>
<dbReference type="GO" id="GO:0016787">
    <property type="term" value="F:hydrolase activity"/>
    <property type="evidence" value="ECO:0007669"/>
    <property type="project" value="UniProtKB-KW"/>
</dbReference>
<dbReference type="InterPro" id="IPR014001">
    <property type="entry name" value="Helicase_ATP-bd"/>
</dbReference>
<feature type="domain" description="Helicase C-terminal" evidence="9">
    <location>
        <begin position="275"/>
        <end position="393"/>
    </location>
</feature>
<dbReference type="CDD" id="cd00268">
    <property type="entry name" value="DEADc"/>
    <property type="match status" value="1"/>
</dbReference>
<sequence length="393" mass="44425">MYRRNYRFSSRGKRGNFNRGGFRQKSFDPSPLIQRASHAGTNLPQEEYTAKNTFGGFSISEKLKANITRQGYKTPTPIQDQAIPELIHGRDLVGIAKTGTGKTAAFLIPLIDKILKNPRERVLILAPTRELAVQIQDEFLKFSQGLNIHSALCIGGVNMYGQIKALYRNPQFVIGTPGRLKDLERQRKLNFNYFRNIVLDEVDRMLDMGFIDDVNDIISKLPSVRQSLFFSATLSPKIQVVMSKFLKNPVIIQIASNVPTANVDQDIIRLNGKPKIEVLHEMLIQRDFAKVLIFGRTKFGIEKLSRELIHRGFKAASIHGNKSQSQRQKAITNFKNDYIQILLATDIASRGLDINNVTHVINYDLPESYEAYIHRIGRTGRAGKRGKALTFVG</sequence>
<feature type="compositionally biased region" description="Basic residues" evidence="7">
    <location>
        <begin position="1"/>
        <end position="16"/>
    </location>
</feature>
<dbReference type="GO" id="GO:0005524">
    <property type="term" value="F:ATP binding"/>
    <property type="evidence" value="ECO:0007669"/>
    <property type="project" value="UniProtKB-KW"/>
</dbReference>
<dbReference type="GO" id="GO:0005829">
    <property type="term" value="C:cytosol"/>
    <property type="evidence" value="ECO:0007669"/>
    <property type="project" value="TreeGrafter"/>
</dbReference>
<dbReference type="InterPro" id="IPR014014">
    <property type="entry name" value="RNA_helicase_DEAD_Q_motif"/>
</dbReference>
<dbReference type="InterPro" id="IPR001650">
    <property type="entry name" value="Helicase_C-like"/>
</dbReference>
<dbReference type="AlphaFoldDB" id="A0A0G1IKE4"/>
<evidence type="ECO:0000256" key="2">
    <source>
        <dbReference type="ARBA" id="ARBA00022801"/>
    </source>
</evidence>
<dbReference type="SMART" id="SM00490">
    <property type="entry name" value="HELICc"/>
    <property type="match status" value="1"/>
</dbReference>
<protein>
    <submittedName>
        <fullName evidence="11">ATP-dependent RNA helicase RhlE</fullName>
    </submittedName>
</protein>
<evidence type="ECO:0000259" key="10">
    <source>
        <dbReference type="PROSITE" id="PS51195"/>
    </source>
</evidence>
<feature type="short sequence motif" description="Q motif" evidence="6">
    <location>
        <begin position="52"/>
        <end position="80"/>
    </location>
</feature>
<keyword evidence="3 11" id="KW-0347">Helicase</keyword>
<evidence type="ECO:0000259" key="8">
    <source>
        <dbReference type="PROSITE" id="PS51192"/>
    </source>
</evidence>
<dbReference type="GO" id="GO:0003676">
    <property type="term" value="F:nucleic acid binding"/>
    <property type="evidence" value="ECO:0007669"/>
    <property type="project" value="InterPro"/>
</dbReference>
<evidence type="ECO:0000256" key="5">
    <source>
        <dbReference type="ARBA" id="ARBA00038437"/>
    </source>
</evidence>
<evidence type="ECO:0000256" key="1">
    <source>
        <dbReference type="ARBA" id="ARBA00022741"/>
    </source>
</evidence>
<organism evidence="11 12">
    <name type="scientific">Candidatus Woesebacteria bacterium GW2011_GWB1_44_11b</name>
    <dbReference type="NCBI Taxonomy" id="1618580"/>
    <lineage>
        <taxon>Bacteria</taxon>
        <taxon>Candidatus Woeseibacteriota</taxon>
    </lineage>
</organism>
<dbReference type="InterPro" id="IPR011545">
    <property type="entry name" value="DEAD/DEAH_box_helicase_dom"/>
</dbReference>
<feature type="domain" description="Helicase ATP-binding" evidence="8">
    <location>
        <begin position="83"/>
        <end position="252"/>
    </location>
</feature>
<dbReference type="PATRIC" id="fig|1618580.3.peg.304"/>
<name>A0A0G1IKE4_9BACT</name>
<reference evidence="11 12" key="1">
    <citation type="journal article" date="2015" name="Nature">
        <title>rRNA introns, odd ribosomes, and small enigmatic genomes across a large radiation of phyla.</title>
        <authorList>
            <person name="Brown C.T."/>
            <person name="Hug L.A."/>
            <person name="Thomas B.C."/>
            <person name="Sharon I."/>
            <person name="Castelle C.J."/>
            <person name="Singh A."/>
            <person name="Wilkins M.J."/>
            <person name="Williams K.H."/>
            <person name="Banfield J.F."/>
        </authorList>
    </citation>
    <scope>NUCLEOTIDE SEQUENCE [LARGE SCALE GENOMIC DNA]</scope>
</reference>
<dbReference type="CDD" id="cd18787">
    <property type="entry name" value="SF2_C_DEAD"/>
    <property type="match status" value="1"/>
</dbReference>
<evidence type="ECO:0000256" key="6">
    <source>
        <dbReference type="PROSITE-ProRule" id="PRU00552"/>
    </source>
</evidence>
<feature type="region of interest" description="Disordered" evidence="7">
    <location>
        <begin position="1"/>
        <end position="43"/>
    </location>
</feature>
<dbReference type="Pfam" id="PF00271">
    <property type="entry name" value="Helicase_C"/>
    <property type="match status" value="1"/>
</dbReference>
<proteinExistence type="inferred from homology"/>
<dbReference type="EMBL" id="LCHL01000027">
    <property type="protein sequence ID" value="KKT32307.1"/>
    <property type="molecule type" value="Genomic_DNA"/>
</dbReference>
<keyword evidence="2" id="KW-0378">Hydrolase</keyword>
<evidence type="ECO:0000259" key="9">
    <source>
        <dbReference type="PROSITE" id="PS51194"/>
    </source>
</evidence>
<evidence type="ECO:0000256" key="3">
    <source>
        <dbReference type="ARBA" id="ARBA00022806"/>
    </source>
</evidence>
<comment type="similarity">
    <text evidence="5">Belongs to the DEAD box helicase family.</text>
</comment>
<dbReference type="Proteomes" id="UP000034192">
    <property type="component" value="Unassembled WGS sequence"/>
</dbReference>